<feature type="repeat" description="ANK" evidence="3">
    <location>
        <begin position="88"/>
        <end position="120"/>
    </location>
</feature>
<evidence type="ECO:0000256" key="3">
    <source>
        <dbReference type="PROSITE-ProRule" id="PRU00023"/>
    </source>
</evidence>
<evidence type="ECO:0000313" key="4">
    <source>
        <dbReference type="EMBL" id="CAI4006032.1"/>
    </source>
</evidence>
<accession>A0A9P1DCE5</accession>
<evidence type="ECO:0000313" key="6">
    <source>
        <dbReference type="EMBL" id="CAL4793344.1"/>
    </source>
</evidence>
<dbReference type="SUPFAM" id="SSF48403">
    <property type="entry name" value="Ankyrin repeat"/>
    <property type="match status" value="1"/>
</dbReference>
<evidence type="ECO:0000313" key="7">
    <source>
        <dbReference type="Proteomes" id="UP001152797"/>
    </source>
</evidence>
<protein>
    <submittedName>
        <fullName evidence="6">Palmitoyltransferase akr1</fullName>
    </submittedName>
</protein>
<dbReference type="Gene3D" id="1.25.40.20">
    <property type="entry name" value="Ankyrin repeat-containing domain"/>
    <property type="match status" value="1"/>
</dbReference>
<dbReference type="EMBL" id="CAMXCT020003752">
    <property type="protein sequence ID" value="CAL1159407.1"/>
    <property type="molecule type" value="Genomic_DNA"/>
</dbReference>
<gene>
    <name evidence="4" type="ORF">C1SCF055_LOCUS31712</name>
</gene>
<keyword evidence="7" id="KW-1185">Reference proteome</keyword>
<organism evidence="4">
    <name type="scientific">Cladocopium goreaui</name>
    <dbReference type="NCBI Taxonomy" id="2562237"/>
    <lineage>
        <taxon>Eukaryota</taxon>
        <taxon>Sar</taxon>
        <taxon>Alveolata</taxon>
        <taxon>Dinophyceae</taxon>
        <taxon>Suessiales</taxon>
        <taxon>Symbiodiniaceae</taxon>
        <taxon>Cladocopium</taxon>
    </lineage>
</organism>
<dbReference type="PROSITE" id="PS50088">
    <property type="entry name" value="ANK_REPEAT"/>
    <property type="match status" value="1"/>
</dbReference>
<dbReference type="AlphaFoldDB" id="A0A9P1DCE5"/>
<dbReference type="EMBL" id="CAMXCT030003752">
    <property type="protein sequence ID" value="CAL4793344.1"/>
    <property type="molecule type" value="Genomic_DNA"/>
</dbReference>
<dbReference type="SMART" id="SM00248">
    <property type="entry name" value="ANK"/>
    <property type="match status" value="2"/>
</dbReference>
<dbReference type="PROSITE" id="PS50297">
    <property type="entry name" value="ANK_REP_REGION"/>
    <property type="match status" value="1"/>
</dbReference>
<keyword evidence="2 3" id="KW-0040">ANK repeat</keyword>
<dbReference type="PANTHER" id="PTHR24171:SF9">
    <property type="entry name" value="ANKYRIN REPEAT DOMAIN-CONTAINING PROTEIN 39"/>
    <property type="match status" value="1"/>
</dbReference>
<dbReference type="InterPro" id="IPR002110">
    <property type="entry name" value="Ankyrin_rpt"/>
</dbReference>
<dbReference type="InterPro" id="IPR036770">
    <property type="entry name" value="Ankyrin_rpt-contain_sf"/>
</dbReference>
<keyword evidence="1" id="KW-0677">Repeat</keyword>
<proteinExistence type="predicted"/>
<name>A0A9P1DCE5_9DINO</name>
<evidence type="ECO:0000256" key="2">
    <source>
        <dbReference type="ARBA" id="ARBA00023043"/>
    </source>
</evidence>
<comment type="caution">
    <text evidence="4">The sequence shown here is derived from an EMBL/GenBank/DDBJ whole genome shotgun (WGS) entry which is preliminary data.</text>
</comment>
<evidence type="ECO:0000256" key="1">
    <source>
        <dbReference type="ARBA" id="ARBA00022737"/>
    </source>
</evidence>
<dbReference type="PANTHER" id="PTHR24171">
    <property type="entry name" value="ANKYRIN REPEAT DOMAIN-CONTAINING PROTEIN 39-RELATED"/>
    <property type="match status" value="1"/>
</dbReference>
<dbReference type="EMBL" id="CAMXCT010003752">
    <property type="protein sequence ID" value="CAI4006032.1"/>
    <property type="molecule type" value="Genomic_DNA"/>
</dbReference>
<evidence type="ECO:0000313" key="5">
    <source>
        <dbReference type="EMBL" id="CAL1159407.1"/>
    </source>
</evidence>
<reference evidence="4" key="1">
    <citation type="submission" date="2022-10" db="EMBL/GenBank/DDBJ databases">
        <authorList>
            <person name="Chen Y."/>
            <person name="Dougan E. K."/>
            <person name="Chan C."/>
            <person name="Rhodes N."/>
            <person name="Thang M."/>
        </authorList>
    </citation>
    <scope>NUCLEOTIDE SEQUENCE</scope>
</reference>
<dbReference type="Pfam" id="PF12796">
    <property type="entry name" value="Ank_2"/>
    <property type="match status" value="1"/>
</dbReference>
<sequence>MLCHKMLVAARDGKEDDLKELLNLGVPVDRRRPFFMKREQEDVSVIAPANARRVHGMSALMYAAQGGYFKCCMHLLMARADANCEDEDGMRPLHFAASSGNLSVCELLIQHRADVSAVSDEGQTARDMVPDDAIPSAKHHYRWTELLQAASAAPDMDAEDA</sequence>
<reference evidence="5" key="2">
    <citation type="submission" date="2024-04" db="EMBL/GenBank/DDBJ databases">
        <authorList>
            <person name="Chen Y."/>
            <person name="Shah S."/>
            <person name="Dougan E. K."/>
            <person name="Thang M."/>
            <person name="Chan C."/>
        </authorList>
    </citation>
    <scope>NUCLEOTIDE SEQUENCE [LARGE SCALE GENOMIC DNA]</scope>
</reference>
<dbReference type="Proteomes" id="UP001152797">
    <property type="component" value="Unassembled WGS sequence"/>
</dbReference>
<dbReference type="OrthoDB" id="539213at2759"/>